<dbReference type="SUPFAM" id="SSF52540">
    <property type="entry name" value="P-loop containing nucleoside triphosphate hydrolases"/>
    <property type="match status" value="1"/>
</dbReference>
<evidence type="ECO:0000313" key="8">
    <source>
        <dbReference type="Proteomes" id="UP001565471"/>
    </source>
</evidence>
<sequence length="243" mass="26635">MSRLTWARSMLDVSNLSVSYGKQKVIREVSFKLEKGEVVTLIGPNAAGKSTTLRTLAGLKKSDRGTIHLAGKDITESSTVDRVRAGLVLVPEGRQIFTKLSVQENLIIGAYHRADRDHASADLERIFSMFPRLRERRDQKAGSMSGGEQQMLAIGRGLMSRPTLMLLDEPTLGLAPIIIEELGRIVRNLAHEGLTILLAEQNAMMALGCADRAYVLQSGRIVTSGNAKELSETTEVKQMYLSA</sequence>
<name>A0ABV4F9L5_BRAEL</name>
<gene>
    <name evidence="7" type="ORF">ABIF29_006958</name>
</gene>
<keyword evidence="4 7" id="KW-0067">ATP-binding</keyword>
<evidence type="ECO:0000259" key="6">
    <source>
        <dbReference type="PROSITE" id="PS50893"/>
    </source>
</evidence>
<dbReference type="InterPro" id="IPR052156">
    <property type="entry name" value="BCAA_Transport_ATP-bd_LivF"/>
</dbReference>
<dbReference type="PANTHER" id="PTHR43820:SF4">
    <property type="entry name" value="HIGH-AFFINITY BRANCHED-CHAIN AMINO ACID TRANSPORT ATP-BINDING PROTEIN LIVF"/>
    <property type="match status" value="1"/>
</dbReference>
<comment type="similarity">
    <text evidence="1">Belongs to the ABC transporter superfamily.</text>
</comment>
<evidence type="ECO:0000256" key="1">
    <source>
        <dbReference type="ARBA" id="ARBA00005417"/>
    </source>
</evidence>
<dbReference type="Proteomes" id="UP001565471">
    <property type="component" value="Unassembled WGS sequence"/>
</dbReference>
<keyword evidence="8" id="KW-1185">Reference proteome</keyword>
<dbReference type="InterPro" id="IPR003439">
    <property type="entry name" value="ABC_transporter-like_ATP-bd"/>
</dbReference>
<dbReference type="PROSITE" id="PS00211">
    <property type="entry name" value="ABC_TRANSPORTER_1"/>
    <property type="match status" value="1"/>
</dbReference>
<protein>
    <submittedName>
        <fullName evidence="7">Branched-chain amino acid transport system ATP-binding protein</fullName>
    </submittedName>
</protein>
<dbReference type="InterPro" id="IPR017871">
    <property type="entry name" value="ABC_transporter-like_CS"/>
</dbReference>
<dbReference type="CDD" id="cd03224">
    <property type="entry name" value="ABC_TM1139_LivF_branched"/>
    <property type="match status" value="1"/>
</dbReference>
<evidence type="ECO:0000256" key="5">
    <source>
        <dbReference type="ARBA" id="ARBA00022970"/>
    </source>
</evidence>
<dbReference type="EMBL" id="JBGBZA010000002">
    <property type="protein sequence ID" value="MEY9320159.1"/>
    <property type="molecule type" value="Genomic_DNA"/>
</dbReference>
<keyword evidence="3" id="KW-0547">Nucleotide-binding</keyword>
<dbReference type="PANTHER" id="PTHR43820">
    <property type="entry name" value="HIGH-AFFINITY BRANCHED-CHAIN AMINO ACID TRANSPORT ATP-BINDING PROTEIN LIVF"/>
    <property type="match status" value="1"/>
</dbReference>
<keyword evidence="5" id="KW-0029">Amino-acid transport</keyword>
<evidence type="ECO:0000313" key="7">
    <source>
        <dbReference type="EMBL" id="MEY9320159.1"/>
    </source>
</evidence>
<evidence type="ECO:0000256" key="3">
    <source>
        <dbReference type="ARBA" id="ARBA00022741"/>
    </source>
</evidence>
<accession>A0ABV4F9L5</accession>
<dbReference type="Pfam" id="PF00005">
    <property type="entry name" value="ABC_tran"/>
    <property type="match status" value="1"/>
</dbReference>
<proteinExistence type="inferred from homology"/>
<evidence type="ECO:0000256" key="4">
    <source>
        <dbReference type="ARBA" id="ARBA00022840"/>
    </source>
</evidence>
<evidence type="ECO:0000256" key="2">
    <source>
        <dbReference type="ARBA" id="ARBA00022448"/>
    </source>
</evidence>
<dbReference type="GO" id="GO:0005524">
    <property type="term" value="F:ATP binding"/>
    <property type="evidence" value="ECO:0007669"/>
    <property type="project" value="UniProtKB-KW"/>
</dbReference>
<comment type="caution">
    <text evidence="7">The sequence shown here is derived from an EMBL/GenBank/DDBJ whole genome shotgun (WGS) entry which is preliminary data.</text>
</comment>
<keyword evidence="2" id="KW-0813">Transport</keyword>
<organism evidence="7 8">
    <name type="scientific">Bradyrhizobium elkanii</name>
    <dbReference type="NCBI Taxonomy" id="29448"/>
    <lineage>
        <taxon>Bacteria</taxon>
        <taxon>Pseudomonadati</taxon>
        <taxon>Pseudomonadota</taxon>
        <taxon>Alphaproteobacteria</taxon>
        <taxon>Hyphomicrobiales</taxon>
        <taxon>Nitrobacteraceae</taxon>
        <taxon>Bradyrhizobium</taxon>
    </lineage>
</organism>
<dbReference type="Gene3D" id="3.40.50.300">
    <property type="entry name" value="P-loop containing nucleotide triphosphate hydrolases"/>
    <property type="match status" value="1"/>
</dbReference>
<dbReference type="PROSITE" id="PS50893">
    <property type="entry name" value="ABC_TRANSPORTER_2"/>
    <property type="match status" value="1"/>
</dbReference>
<feature type="domain" description="ABC transporter" evidence="6">
    <location>
        <begin position="11"/>
        <end position="243"/>
    </location>
</feature>
<dbReference type="InterPro" id="IPR027417">
    <property type="entry name" value="P-loop_NTPase"/>
</dbReference>
<reference evidence="7 8" key="1">
    <citation type="submission" date="2024-07" db="EMBL/GenBank/DDBJ databases">
        <title>Genomic Encyclopedia of Type Strains, Phase V (KMG-V): Genome sequencing to study the core and pangenomes of soil and plant-associated prokaryotes.</title>
        <authorList>
            <person name="Whitman W."/>
        </authorList>
    </citation>
    <scope>NUCLEOTIDE SEQUENCE [LARGE SCALE GENOMIC DNA]</scope>
    <source>
        <strain evidence="7 8">USDA 415</strain>
    </source>
</reference>